<feature type="domain" description="Transglutaminase-like" evidence="2">
    <location>
        <begin position="588"/>
        <end position="675"/>
    </location>
</feature>
<dbReference type="Pfam" id="PF01841">
    <property type="entry name" value="Transglut_core"/>
    <property type="match status" value="1"/>
</dbReference>
<sequence length="898" mass="98037">MKNTSSQSKASRSNLHQAEFWLQFCFAVISCLGGLILASGPGAEAIPAIAISFSVFGFVLVDRLQLFHLPPIGAYVAMGLAAVYCVGNFWDAQTTGNEQMIAVAMLLVLVQAILMLQQKSPRIFEQIGVFCLLQLVVGAVFNDAIHFGLLLSVISVFAAWALSLMSSVAASEGIRSRAVSPQVALASQDVTPNQAPSSLEAPVMTLAPVMTEVSDLGLRHRLADHWMFRPIGNTVERVSWVVAWSPDSVPSLAGASSKLQVFGMCALTPAILLVTALFFYGLPRTTSASRLGSRGNALVGFSDTVRLDQFGQMLQSSATALRFTMTDRRTGSSYIPTSEIYLRGRVLENYEPDFSLSRPVSTWNAVPLGRISGSQRLPLEFTASQISDRQLYDGVDVNVSCNAMKQASLFAIAPYHVTGKSKKIVHAVDRWTLTRKDRNMIAYPAIDYGFGTNAFFQGQQSAVVTRTSTLGRMLSSTIAGQDSAALSTEVKAATKAGDRVIDLSYAARSRTYRPDSYLSDLTEFDDAAMPTLQRLAQDMLSSIPPSQRTTEVIAKAFERHLAVAGGYQYTLNLDSEVPPGTDPIEQFVAVDKRGHCQYFASALAMMLRAVNIPARLVVGYRTAEYNDLGQYFVARQLHAHAWVEALIDRDQLDESHRLFGQAPSSEYWLRLDPTPGDSEMPDRSGGNVDQVIDMAENLWDKYVVTMDADRQPDAVTGISQQSFFSALVQGASKSVMRLRRGQLGTGIRLGGWSSLPGVFSWPAAVMAVILGIGFIGLAKRLRSWLIRRKKQQKSNSEADKPSVAFYADALDELSRIGLHRQADETPDEFVSSALRHASGAELVAPLQVVTEAFYSACYNEGDALSLSRDEIDGEQKLSLAIEKLNSGVRSILDQPRPR</sequence>
<dbReference type="PANTHER" id="PTHR42736:SF1">
    <property type="entry name" value="PROTEIN-GLUTAMINE GAMMA-GLUTAMYLTRANSFERASE"/>
    <property type="match status" value="1"/>
</dbReference>
<evidence type="ECO:0000313" key="4">
    <source>
        <dbReference type="Proteomes" id="UP000319817"/>
    </source>
</evidence>
<dbReference type="RefSeq" id="WP_145417733.1">
    <property type="nucleotide sequence ID" value="NZ_CP036526.1"/>
</dbReference>
<reference evidence="3 4" key="1">
    <citation type="submission" date="2019-02" db="EMBL/GenBank/DDBJ databases">
        <title>Deep-cultivation of Planctomycetes and their phenomic and genomic characterization uncovers novel biology.</title>
        <authorList>
            <person name="Wiegand S."/>
            <person name="Jogler M."/>
            <person name="Boedeker C."/>
            <person name="Pinto D."/>
            <person name="Vollmers J."/>
            <person name="Rivas-Marin E."/>
            <person name="Kohn T."/>
            <person name="Peeters S.H."/>
            <person name="Heuer A."/>
            <person name="Rast P."/>
            <person name="Oberbeckmann S."/>
            <person name="Bunk B."/>
            <person name="Jeske O."/>
            <person name="Meyerdierks A."/>
            <person name="Storesund J.E."/>
            <person name="Kallscheuer N."/>
            <person name="Luecker S."/>
            <person name="Lage O.M."/>
            <person name="Pohl T."/>
            <person name="Merkel B.J."/>
            <person name="Hornburger P."/>
            <person name="Mueller R.-W."/>
            <person name="Bruemmer F."/>
            <person name="Labrenz M."/>
            <person name="Spormann A.M."/>
            <person name="Op den Camp H."/>
            <person name="Overmann J."/>
            <person name="Amann R."/>
            <person name="Jetten M.S.M."/>
            <person name="Mascher T."/>
            <person name="Medema M.H."/>
            <person name="Devos D.P."/>
            <person name="Kaster A.-K."/>
            <person name="Ovreas L."/>
            <person name="Rohde M."/>
            <person name="Galperin M.Y."/>
            <person name="Jogler C."/>
        </authorList>
    </citation>
    <scope>NUCLEOTIDE SEQUENCE [LARGE SCALE GENOMIC DNA]</scope>
    <source>
        <strain evidence="3 4">K23_9</strain>
    </source>
</reference>
<keyword evidence="4" id="KW-1185">Reference proteome</keyword>
<dbReference type="GO" id="GO:0003810">
    <property type="term" value="F:protein-glutamine gamma-glutamyltransferase activity"/>
    <property type="evidence" value="ECO:0007669"/>
    <property type="project" value="UniProtKB-EC"/>
</dbReference>
<name>A0A517NSY0_9BACT</name>
<dbReference type="Gene3D" id="3.10.620.30">
    <property type="match status" value="1"/>
</dbReference>
<dbReference type="PANTHER" id="PTHR42736">
    <property type="entry name" value="PROTEIN-GLUTAMINE GAMMA-GLUTAMYLTRANSFERASE"/>
    <property type="match status" value="1"/>
</dbReference>
<dbReference type="EC" id="2.3.2.13" evidence="3"/>
<keyword evidence="1" id="KW-0812">Transmembrane</keyword>
<feature type="transmembrane region" description="Helical" evidence="1">
    <location>
        <begin position="45"/>
        <end position="61"/>
    </location>
</feature>
<dbReference type="Pfam" id="PF13559">
    <property type="entry name" value="DUF4129"/>
    <property type="match status" value="1"/>
</dbReference>
<feature type="transmembrane region" description="Helical" evidence="1">
    <location>
        <begin position="73"/>
        <end position="90"/>
    </location>
</feature>
<dbReference type="EMBL" id="CP036526">
    <property type="protein sequence ID" value="QDT10224.1"/>
    <property type="molecule type" value="Genomic_DNA"/>
</dbReference>
<evidence type="ECO:0000256" key="1">
    <source>
        <dbReference type="SAM" id="Phobius"/>
    </source>
</evidence>
<keyword evidence="3" id="KW-0012">Acyltransferase</keyword>
<feature type="transmembrane region" description="Helical" evidence="1">
    <location>
        <begin position="123"/>
        <end position="141"/>
    </location>
</feature>
<feature type="transmembrane region" description="Helical" evidence="1">
    <location>
        <begin position="20"/>
        <end position="39"/>
    </location>
</feature>
<dbReference type="InterPro" id="IPR038765">
    <property type="entry name" value="Papain-like_cys_pep_sf"/>
</dbReference>
<gene>
    <name evidence="3" type="primary">tgpA</name>
    <name evidence="3" type="ORF">K239x_21800</name>
</gene>
<dbReference type="InterPro" id="IPR052901">
    <property type="entry name" value="Bact_TGase-like"/>
</dbReference>
<dbReference type="PROSITE" id="PS51257">
    <property type="entry name" value="PROKAR_LIPOPROTEIN"/>
    <property type="match status" value="1"/>
</dbReference>
<organism evidence="3 4">
    <name type="scientific">Stieleria marina</name>
    <dbReference type="NCBI Taxonomy" id="1930275"/>
    <lineage>
        <taxon>Bacteria</taxon>
        <taxon>Pseudomonadati</taxon>
        <taxon>Planctomycetota</taxon>
        <taxon>Planctomycetia</taxon>
        <taxon>Pirellulales</taxon>
        <taxon>Pirellulaceae</taxon>
        <taxon>Stieleria</taxon>
    </lineage>
</organism>
<proteinExistence type="predicted"/>
<feature type="transmembrane region" description="Helical" evidence="1">
    <location>
        <begin position="147"/>
        <end position="170"/>
    </location>
</feature>
<dbReference type="Proteomes" id="UP000319817">
    <property type="component" value="Chromosome"/>
</dbReference>
<evidence type="ECO:0000259" key="2">
    <source>
        <dbReference type="SMART" id="SM00460"/>
    </source>
</evidence>
<dbReference type="InterPro" id="IPR002931">
    <property type="entry name" value="Transglutaminase-like"/>
</dbReference>
<feature type="transmembrane region" description="Helical" evidence="1">
    <location>
        <begin position="758"/>
        <end position="778"/>
    </location>
</feature>
<dbReference type="Pfam" id="PF11992">
    <property type="entry name" value="TgpA_N"/>
    <property type="match status" value="1"/>
</dbReference>
<dbReference type="SMART" id="SM00460">
    <property type="entry name" value="TGc"/>
    <property type="match status" value="1"/>
</dbReference>
<dbReference type="InterPro" id="IPR025403">
    <property type="entry name" value="TgpA-like_C"/>
</dbReference>
<dbReference type="AlphaFoldDB" id="A0A517NSY0"/>
<dbReference type="InterPro" id="IPR021878">
    <property type="entry name" value="TgpA_N"/>
</dbReference>
<keyword evidence="1" id="KW-0472">Membrane</keyword>
<protein>
    <submittedName>
        <fullName evidence="3">Protein-glutamine gamma-glutamyltransferase</fullName>
        <ecNumber evidence="3">2.3.2.13</ecNumber>
    </submittedName>
</protein>
<accession>A0A517NSY0</accession>
<feature type="transmembrane region" description="Helical" evidence="1">
    <location>
        <begin position="96"/>
        <end position="116"/>
    </location>
</feature>
<keyword evidence="1" id="KW-1133">Transmembrane helix</keyword>
<evidence type="ECO:0000313" key="3">
    <source>
        <dbReference type="EMBL" id="QDT10224.1"/>
    </source>
</evidence>
<dbReference type="SUPFAM" id="SSF54001">
    <property type="entry name" value="Cysteine proteinases"/>
    <property type="match status" value="1"/>
</dbReference>
<dbReference type="OrthoDB" id="9804872at2"/>
<keyword evidence="3" id="KW-0808">Transferase</keyword>
<feature type="transmembrane region" description="Helical" evidence="1">
    <location>
        <begin position="261"/>
        <end position="282"/>
    </location>
</feature>